<keyword evidence="5 6" id="KW-0472">Membrane</keyword>
<dbReference type="Pfam" id="PF04024">
    <property type="entry name" value="PspC"/>
    <property type="match status" value="1"/>
</dbReference>
<evidence type="ECO:0000256" key="5">
    <source>
        <dbReference type="ARBA" id="ARBA00023136"/>
    </source>
</evidence>
<evidence type="ECO:0000259" key="7">
    <source>
        <dbReference type="Pfam" id="PF04024"/>
    </source>
</evidence>
<keyword evidence="4 6" id="KW-1133">Transmembrane helix</keyword>
<dbReference type="AlphaFoldDB" id="B7LRY0"/>
<dbReference type="EMBL" id="CU928158">
    <property type="protein sequence ID" value="CAQ89172.1"/>
    <property type="molecule type" value="Genomic_DNA"/>
</dbReference>
<dbReference type="PANTHER" id="PTHR33885:SF3">
    <property type="entry name" value="PHAGE SHOCK PROTEIN C"/>
    <property type="match status" value="1"/>
</dbReference>
<proteinExistence type="predicted"/>
<name>B7LRY0_ESCF3</name>
<evidence type="ECO:0000256" key="3">
    <source>
        <dbReference type="ARBA" id="ARBA00022692"/>
    </source>
</evidence>
<evidence type="ECO:0000313" key="8">
    <source>
        <dbReference type="EMBL" id="CAQ89172.1"/>
    </source>
</evidence>
<gene>
    <name evidence="8" type="primary">pspC</name>
    <name evidence="8" type="ordered locus">EFER_1656</name>
</gene>
<evidence type="ECO:0000256" key="4">
    <source>
        <dbReference type="ARBA" id="ARBA00022989"/>
    </source>
</evidence>
<feature type="domain" description="Phage shock protein PspC N-terminal" evidence="7">
    <location>
        <begin position="8"/>
        <end position="66"/>
    </location>
</feature>
<keyword evidence="8" id="KW-0238">DNA-binding</keyword>
<comment type="subcellular location">
    <subcellularLocation>
        <location evidence="1">Cell membrane</location>
        <topology evidence="1">Single-pass membrane protein</topology>
    </subcellularLocation>
</comment>
<keyword evidence="2" id="KW-1003">Cell membrane</keyword>
<evidence type="ECO:0000256" key="2">
    <source>
        <dbReference type="ARBA" id="ARBA00022475"/>
    </source>
</evidence>
<dbReference type="InterPro" id="IPR052027">
    <property type="entry name" value="PspC"/>
</dbReference>
<dbReference type="Proteomes" id="UP000000745">
    <property type="component" value="Chromosome"/>
</dbReference>
<sequence length="120" mass="13611">MASINLNKKLWRIPQQGMLQGVCAGIANYLDVPVKWVRILVVVLSIFFGMALFTLVGYIVLSFVLDPMPDNMASGEVQPTSSELLDAVDRQLAEGEQRLRDMERYVTSDTFTLRSRFRQL</sequence>
<accession>B7LRY0</accession>
<dbReference type="GeneID" id="75057307"/>
<dbReference type="GO" id="GO:0005886">
    <property type="term" value="C:plasma membrane"/>
    <property type="evidence" value="ECO:0007669"/>
    <property type="project" value="UniProtKB-SubCell"/>
</dbReference>
<keyword evidence="9" id="KW-1185">Reference proteome</keyword>
<evidence type="ECO:0000256" key="6">
    <source>
        <dbReference type="SAM" id="Phobius"/>
    </source>
</evidence>
<dbReference type="HOGENOM" id="CLU_137949_2_0_6"/>
<dbReference type="OrthoDB" id="7359894at2"/>
<organism evidence="8 9">
    <name type="scientific">Escherichia fergusonii (strain ATCC 35469 / DSM 13698 / CCUG 18766 / IAM 14443 / JCM 21226 / LMG 7866 / NBRC 102419 / NCTC 12128 / CDC 0568-73)</name>
    <dbReference type="NCBI Taxonomy" id="585054"/>
    <lineage>
        <taxon>Bacteria</taxon>
        <taxon>Pseudomonadati</taxon>
        <taxon>Pseudomonadota</taxon>
        <taxon>Gammaproteobacteria</taxon>
        <taxon>Enterobacterales</taxon>
        <taxon>Enterobacteriaceae</taxon>
        <taxon>Escherichia</taxon>
    </lineage>
</organism>
<evidence type="ECO:0000256" key="1">
    <source>
        <dbReference type="ARBA" id="ARBA00004162"/>
    </source>
</evidence>
<feature type="transmembrane region" description="Helical" evidence="6">
    <location>
        <begin position="39"/>
        <end position="65"/>
    </location>
</feature>
<dbReference type="InterPro" id="IPR014320">
    <property type="entry name" value="Phageshock_PspC"/>
</dbReference>
<protein>
    <submittedName>
        <fullName evidence="8">DNA-binding transcriptional activator</fullName>
    </submittedName>
</protein>
<dbReference type="InterPro" id="IPR007168">
    <property type="entry name" value="Phageshock_PspC_N"/>
</dbReference>
<dbReference type="RefSeq" id="WP_000146618.1">
    <property type="nucleotide sequence ID" value="NC_011740.1"/>
</dbReference>
<dbReference type="NCBIfam" id="TIGR02978">
    <property type="entry name" value="phageshock_pspC"/>
    <property type="match status" value="1"/>
</dbReference>
<dbReference type="GO" id="GO:0003677">
    <property type="term" value="F:DNA binding"/>
    <property type="evidence" value="ECO:0007669"/>
    <property type="project" value="UniProtKB-KW"/>
</dbReference>
<dbReference type="NCBIfam" id="NF007973">
    <property type="entry name" value="PRK10697.1"/>
    <property type="match status" value="1"/>
</dbReference>
<keyword evidence="3 6" id="KW-0812">Transmembrane</keyword>
<evidence type="ECO:0000313" key="9">
    <source>
        <dbReference type="Proteomes" id="UP000000745"/>
    </source>
</evidence>
<dbReference type="PANTHER" id="PTHR33885">
    <property type="entry name" value="PHAGE SHOCK PROTEIN C"/>
    <property type="match status" value="1"/>
</dbReference>
<dbReference type="KEGG" id="efe:EFER_1656"/>
<reference evidence="9" key="1">
    <citation type="journal article" date="2009" name="PLoS Genet.">
        <title>Organised genome dynamics in the Escherichia coli species results in highly diverse adaptive paths.</title>
        <authorList>
            <person name="Touchon M."/>
            <person name="Hoede C."/>
            <person name="Tenaillon O."/>
            <person name="Barbe V."/>
            <person name="Baeriswyl S."/>
            <person name="Bidet P."/>
            <person name="Bingen E."/>
            <person name="Bonacorsi S."/>
            <person name="Bouchier C."/>
            <person name="Bouvet O."/>
            <person name="Calteau A."/>
            <person name="Chiapello H."/>
            <person name="Clermont O."/>
            <person name="Cruveiller S."/>
            <person name="Danchin A."/>
            <person name="Diard M."/>
            <person name="Dossat C."/>
            <person name="Karoui M.E."/>
            <person name="Frapy E."/>
            <person name="Garry L."/>
            <person name="Ghigo J.M."/>
            <person name="Gilles A.M."/>
            <person name="Johnson J."/>
            <person name="Le Bouguenec C."/>
            <person name="Lescat M."/>
            <person name="Mangenot S."/>
            <person name="Martinez-Jehanne V."/>
            <person name="Matic I."/>
            <person name="Nassif X."/>
            <person name="Oztas S."/>
            <person name="Petit M.A."/>
            <person name="Pichon C."/>
            <person name="Rouy Z."/>
            <person name="Ruf C.S."/>
            <person name="Schneider D."/>
            <person name="Tourret J."/>
            <person name="Vacherie B."/>
            <person name="Vallenet D."/>
            <person name="Medigue C."/>
            <person name="Rocha E.P.C."/>
            <person name="Denamur E."/>
        </authorList>
    </citation>
    <scope>NUCLEOTIDE SEQUENCE [LARGE SCALE GENOMIC DNA]</scope>
    <source>
        <strain evidence="9">ATCC 35469 / DSM 13698 / BCRC 15582 / CCUG 18766 / IAM 14443 / JCM 21226 / LMG 7866 / NBRC 102419 / NCTC 12128 / CDC 0568-73</strain>
    </source>
</reference>